<feature type="chain" id="PRO_5045391588" evidence="8">
    <location>
        <begin position="25"/>
        <end position="361"/>
    </location>
</feature>
<name>A0ABP0YZJ8_9ROSI</name>
<keyword evidence="3" id="KW-0964">Secreted</keyword>
<keyword evidence="10" id="KW-1185">Reference proteome</keyword>
<evidence type="ECO:0000256" key="4">
    <source>
        <dbReference type="ARBA" id="ARBA00022729"/>
    </source>
</evidence>
<feature type="signal peptide" evidence="8">
    <location>
        <begin position="1"/>
        <end position="24"/>
    </location>
</feature>
<evidence type="ECO:0000256" key="7">
    <source>
        <dbReference type="ARBA" id="ARBA00023098"/>
    </source>
</evidence>
<dbReference type="InterPro" id="IPR036514">
    <property type="entry name" value="SGNH_hydro_sf"/>
</dbReference>
<dbReference type="CDD" id="cd01837">
    <property type="entry name" value="SGNH_plant_lipase_like"/>
    <property type="match status" value="1"/>
</dbReference>
<sequence>MELHGKVMLMFLTILSFESHWVDGESSKVPCYFIFGDSLVDNGNNNNNKGVARADYKPYGIDFSKDMIPTGRFTNGRNIADFIAEFLGFDNYIPPFKNTTGWNILKGVNYASGAAGIREETGMTQGERSSLNQQLEHHNYIISKMNELLGNKSSAETHLNSCLYMINIGGNDYLNNYFMPLSYKTSAQFTPKQYAMSLNKQFSYQLKGLYEKGARKLAIFGSGFVGCTPYARAHFDHKGSQCVDKINNAIQLFNIGLKLLVNHLNTNFTTANFIFIDAFNIALHDTSNQGQINKDSPCCEIRHDGLQCALLGKVCGNRSEYVFWDGVHPTEIGMKRLASRAFNAQHPNDTYPFDINHLAQL</sequence>
<protein>
    <submittedName>
        <fullName evidence="9">Uncharacterized protein</fullName>
    </submittedName>
</protein>
<dbReference type="Gene3D" id="3.40.50.1110">
    <property type="entry name" value="SGNH hydrolase"/>
    <property type="match status" value="1"/>
</dbReference>
<dbReference type="PANTHER" id="PTHR45650">
    <property type="entry name" value="GDSL-LIKE LIPASE/ACYLHYDROLASE-RELATED"/>
    <property type="match status" value="1"/>
</dbReference>
<dbReference type="EMBL" id="OZ021741">
    <property type="protein sequence ID" value="CAK9325964.1"/>
    <property type="molecule type" value="Genomic_DNA"/>
</dbReference>
<keyword evidence="5" id="KW-0378">Hydrolase</keyword>
<reference evidence="9 10" key="1">
    <citation type="submission" date="2024-03" db="EMBL/GenBank/DDBJ databases">
        <authorList>
            <person name="Gkanogiannis A."/>
            <person name="Becerra Lopez-Lavalle L."/>
        </authorList>
    </citation>
    <scope>NUCLEOTIDE SEQUENCE [LARGE SCALE GENOMIC DNA]</scope>
</reference>
<dbReference type="Proteomes" id="UP001642487">
    <property type="component" value="Chromosome 7"/>
</dbReference>
<organism evidence="9 10">
    <name type="scientific">Citrullus colocynthis</name>
    <name type="common">colocynth</name>
    <dbReference type="NCBI Taxonomy" id="252529"/>
    <lineage>
        <taxon>Eukaryota</taxon>
        <taxon>Viridiplantae</taxon>
        <taxon>Streptophyta</taxon>
        <taxon>Embryophyta</taxon>
        <taxon>Tracheophyta</taxon>
        <taxon>Spermatophyta</taxon>
        <taxon>Magnoliopsida</taxon>
        <taxon>eudicotyledons</taxon>
        <taxon>Gunneridae</taxon>
        <taxon>Pentapetalae</taxon>
        <taxon>rosids</taxon>
        <taxon>fabids</taxon>
        <taxon>Cucurbitales</taxon>
        <taxon>Cucurbitaceae</taxon>
        <taxon>Benincaseae</taxon>
        <taxon>Citrullus</taxon>
    </lineage>
</organism>
<evidence type="ECO:0000256" key="2">
    <source>
        <dbReference type="ARBA" id="ARBA00008668"/>
    </source>
</evidence>
<comment type="subcellular location">
    <subcellularLocation>
        <location evidence="1">Secreted</location>
    </subcellularLocation>
</comment>
<keyword evidence="6" id="KW-0442">Lipid degradation</keyword>
<evidence type="ECO:0000256" key="6">
    <source>
        <dbReference type="ARBA" id="ARBA00022963"/>
    </source>
</evidence>
<evidence type="ECO:0000256" key="1">
    <source>
        <dbReference type="ARBA" id="ARBA00004613"/>
    </source>
</evidence>
<evidence type="ECO:0000313" key="9">
    <source>
        <dbReference type="EMBL" id="CAK9325964.1"/>
    </source>
</evidence>
<keyword evidence="7" id="KW-0443">Lipid metabolism</keyword>
<dbReference type="PANTHER" id="PTHR45650:SF3">
    <property type="entry name" value="OS01G0748500 PROTEIN"/>
    <property type="match status" value="1"/>
</dbReference>
<dbReference type="InterPro" id="IPR051238">
    <property type="entry name" value="GDSL_esterase/lipase"/>
</dbReference>
<evidence type="ECO:0000256" key="5">
    <source>
        <dbReference type="ARBA" id="ARBA00022801"/>
    </source>
</evidence>
<keyword evidence="4 8" id="KW-0732">Signal</keyword>
<dbReference type="InterPro" id="IPR001087">
    <property type="entry name" value="GDSL"/>
</dbReference>
<comment type="similarity">
    <text evidence="2">Belongs to the 'GDSL' lipolytic enzyme family.</text>
</comment>
<dbReference type="Pfam" id="PF00657">
    <property type="entry name" value="Lipase_GDSL"/>
    <property type="match status" value="1"/>
</dbReference>
<evidence type="ECO:0000313" key="10">
    <source>
        <dbReference type="Proteomes" id="UP001642487"/>
    </source>
</evidence>
<evidence type="ECO:0000256" key="8">
    <source>
        <dbReference type="SAM" id="SignalP"/>
    </source>
</evidence>
<proteinExistence type="inferred from homology"/>
<dbReference type="SUPFAM" id="SSF52266">
    <property type="entry name" value="SGNH hydrolase"/>
    <property type="match status" value="1"/>
</dbReference>
<accession>A0ABP0YZJ8</accession>
<evidence type="ECO:0000256" key="3">
    <source>
        <dbReference type="ARBA" id="ARBA00022525"/>
    </source>
</evidence>
<gene>
    <name evidence="9" type="ORF">CITCOLO1_LOCUS18256</name>
</gene>
<dbReference type="InterPro" id="IPR035669">
    <property type="entry name" value="SGNH_plant_lipase-like"/>
</dbReference>